<dbReference type="InterPro" id="IPR033910">
    <property type="entry name" value="GluRS_core"/>
</dbReference>
<evidence type="ECO:0000256" key="6">
    <source>
        <dbReference type="ARBA" id="ARBA00022741"/>
    </source>
</evidence>
<dbReference type="FunFam" id="3.40.50.620:FF:000007">
    <property type="entry name" value="Glutamate--tRNA ligase"/>
    <property type="match status" value="1"/>
</dbReference>
<dbReference type="Proteomes" id="UP000318521">
    <property type="component" value="Unassembled WGS sequence"/>
</dbReference>
<dbReference type="OrthoDB" id="9807503at2"/>
<dbReference type="InterPro" id="IPR004527">
    <property type="entry name" value="Glu-tRNA-ligase_bac/mito"/>
</dbReference>
<dbReference type="PANTHER" id="PTHR43311:SF2">
    <property type="entry name" value="GLUTAMATE--TRNA LIGASE, MITOCHONDRIAL-RELATED"/>
    <property type="match status" value="1"/>
</dbReference>
<evidence type="ECO:0000256" key="9">
    <source>
        <dbReference type="ARBA" id="ARBA00023146"/>
    </source>
</evidence>
<keyword evidence="6 11" id="KW-0547">Nucleotide-binding</keyword>
<comment type="subcellular location">
    <subcellularLocation>
        <location evidence="1 11">Cytoplasm</location>
    </subcellularLocation>
</comment>
<keyword evidence="4 11" id="KW-0963">Cytoplasm</keyword>
<evidence type="ECO:0000313" key="15">
    <source>
        <dbReference type="Proteomes" id="UP000318521"/>
    </source>
</evidence>
<organism evidence="14 15">
    <name type="scientific">Alkalicoccobacillus porphyridii</name>
    <dbReference type="NCBI Taxonomy" id="2597270"/>
    <lineage>
        <taxon>Bacteria</taxon>
        <taxon>Bacillati</taxon>
        <taxon>Bacillota</taxon>
        <taxon>Bacilli</taxon>
        <taxon>Bacillales</taxon>
        <taxon>Bacillaceae</taxon>
        <taxon>Alkalicoccobacillus</taxon>
    </lineage>
</organism>
<dbReference type="GO" id="GO:0008270">
    <property type="term" value="F:zinc ion binding"/>
    <property type="evidence" value="ECO:0007669"/>
    <property type="project" value="InterPro"/>
</dbReference>
<dbReference type="FunFam" id="1.10.10.350:FF:000002">
    <property type="entry name" value="Glutamate--tRNA ligase"/>
    <property type="match status" value="1"/>
</dbReference>
<keyword evidence="7 11" id="KW-0067">ATP-binding</keyword>
<gene>
    <name evidence="11" type="primary">gltX</name>
    <name evidence="14" type="ORF">FN960_20430</name>
</gene>
<dbReference type="RefSeq" id="WP_143850721.1">
    <property type="nucleotide sequence ID" value="NZ_VLXZ01000024.1"/>
</dbReference>
<evidence type="ECO:0000256" key="7">
    <source>
        <dbReference type="ARBA" id="ARBA00022840"/>
    </source>
</evidence>
<dbReference type="AlphaFoldDB" id="A0A553ZTA7"/>
<feature type="domain" description="Aminoacyl-tRNA synthetase class I anticodon-binding" evidence="13">
    <location>
        <begin position="342"/>
        <end position="483"/>
    </location>
</feature>
<evidence type="ECO:0000313" key="14">
    <source>
        <dbReference type="EMBL" id="TSB44633.1"/>
    </source>
</evidence>
<dbReference type="HAMAP" id="MF_00022">
    <property type="entry name" value="Glu_tRNA_synth_type1"/>
    <property type="match status" value="1"/>
</dbReference>
<evidence type="ECO:0000256" key="1">
    <source>
        <dbReference type="ARBA" id="ARBA00004496"/>
    </source>
</evidence>
<dbReference type="InterPro" id="IPR020751">
    <property type="entry name" value="aa-tRNA-synth_I_codon-bd_sub2"/>
</dbReference>
<dbReference type="InterPro" id="IPR014729">
    <property type="entry name" value="Rossmann-like_a/b/a_fold"/>
</dbReference>
<feature type="binding site" evidence="11">
    <location>
        <position position="255"/>
    </location>
    <ligand>
        <name>ATP</name>
        <dbReference type="ChEBI" id="CHEBI:30616"/>
    </ligand>
</feature>
<evidence type="ECO:0000256" key="3">
    <source>
        <dbReference type="ARBA" id="ARBA00011245"/>
    </source>
</evidence>
<dbReference type="EC" id="6.1.1.17" evidence="11"/>
<feature type="short sequence motif" description="'HIGH' region" evidence="11">
    <location>
        <begin position="11"/>
        <end position="21"/>
    </location>
</feature>
<dbReference type="InterPro" id="IPR001412">
    <property type="entry name" value="aa-tRNA-synth_I_CS"/>
</dbReference>
<dbReference type="Gene3D" id="3.40.50.620">
    <property type="entry name" value="HUPs"/>
    <property type="match status" value="1"/>
</dbReference>
<dbReference type="SUPFAM" id="SSF52374">
    <property type="entry name" value="Nucleotidylyl transferase"/>
    <property type="match status" value="1"/>
</dbReference>
<dbReference type="InterPro" id="IPR020058">
    <property type="entry name" value="Glu/Gln-tRNA-synth_Ib_cat-dom"/>
</dbReference>
<dbReference type="Gene3D" id="1.10.10.350">
    <property type="match status" value="1"/>
</dbReference>
<dbReference type="PRINTS" id="PR00987">
    <property type="entry name" value="TRNASYNTHGLU"/>
</dbReference>
<dbReference type="GO" id="GO:0004818">
    <property type="term" value="F:glutamate-tRNA ligase activity"/>
    <property type="evidence" value="ECO:0007669"/>
    <property type="project" value="UniProtKB-UniRule"/>
</dbReference>
<comment type="catalytic activity">
    <reaction evidence="10 11">
        <text>tRNA(Glu) + L-glutamate + ATP = L-glutamyl-tRNA(Glu) + AMP + diphosphate</text>
        <dbReference type="Rhea" id="RHEA:23540"/>
        <dbReference type="Rhea" id="RHEA-COMP:9663"/>
        <dbReference type="Rhea" id="RHEA-COMP:9680"/>
        <dbReference type="ChEBI" id="CHEBI:29985"/>
        <dbReference type="ChEBI" id="CHEBI:30616"/>
        <dbReference type="ChEBI" id="CHEBI:33019"/>
        <dbReference type="ChEBI" id="CHEBI:78442"/>
        <dbReference type="ChEBI" id="CHEBI:78520"/>
        <dbReference type="ChEBI" id="CHEBI:456215"/>
        <dbReference type="EC" id="6.1.1.17"/>
    </reaction>
</comment>
<dbReference type="InterPro" id="IPR000924">
    <property type="entry name" value="Glu/Gln-tRNA-synth"/>
</dbReference>
<dbReference type="GO" id="GO:0000049">
    <property type="term" value="F:tRNA binding"/>
    <property type="evidence" value="ECO:0007669"/>
    <property type="project" value="InterPro"/>
</dbReference>
<evidence type="ECO:0000256" key="10">
    <source>
        <dbReference type="ARBA" id="ARBA00048351"/>
    </source>
</evidence>
<comment type="similarity">
    <text evidence="2 11">Belongs to the class-I aminoacyl-tRNA synthetase family. Glutamate--tRNA ligase type 1 subfamily.</text>
</comment>
<name>A0A553ZTA7_9BACI</name>
<dbReference type="InterPro" id="IPR049940">
    <property type="entry name" value="GluQ/Sye"/>
</dbReference>
<keyword evidence="15" id="KW-1185">Reference proteome</keyword>
<keyword evidence="9 11" id="KW-0030">Aminoacyl-tRNA synthetase</keyword>
<evidence type="ECO:0000256" key="11">
    <source>
        <dbReference type="HAMAP-Rule" id="MF_00022"/>
    </source>
</evidence>
<dbReference type="CDD" id="cd00808">
    <property type="entry name" value="GluRS_core"/>
    <property type="match status" value="1"/>
</dbReference>
<evidence type="ECO:0000259" key="12">
    <source>
        <dbReference type="Pfam" id="PF00749"/>
    </source>
</evidence>
<dbReference type="Pfam" id="PF19269">
    <property type="entry name" value="Anticodon_2"/>
    <property type="match status" value="1"/>
</dbReference>
<protein>
    <recommendedName>
        <fullName evidence="11">Glutamate--tRNA ligase</fullName>
        <ecNumber evidence="11">6.1.1.17</ecNumber>
    </recommendedName>
    <alternativeName>
        <fullName evidence="11">Glutamyl-tRNA synthetase</fullName>
        <shortName evidence="11">GluRS</shortName>
    </alternativeName>
</protein>
<evidence type="ECO:0000256" key="2">
    <source>
        <dbReference type="ARBA" id="ARBA00007894"/>
    </source>
</evidence>
<comment type="subunit">
    <text evidence="3 11">Monomer.</text>
</comment>
<keyword evidence="5 11" id="KW-0436">Ligase</keyword>
<keyword evidence="8 11" id="KW-0648">Protein biosynthesis</keyword>
<dbReference type="InterPro" id="IPR045462">
    <property type="entry name" value="aa-tRNA-synth_I_cd-bd"/>
</dbReference>
<comment type="caution">
    <text evidence="11">Lacks conserved residue(s) required for the propagation of feature annotation.</text>
</comment>
<reference evidence="14 15" key="1">
    <citation type="submission" date="2019-07" db="EMBL/GenBank/DDBJ databases">
        <authorList>
            <person name="Park Y.J."/>
            <person name="Jeong S.E."/>
            <person name="Jung H.S."/>
        </authorList>
    </citation>
    <scope>NUCLEOTIDE SEQUENCE [LARGE SCALE GENOMIC DNA]</scope>
    <source>
        <strain evidence="15">P16(2019)</strain>
    </source>
</reference>
<comment type="caution">
    <text evidence="14">The sequence shown here is derived from an EMBL/GenBank/DDBJ whole genome shotgun (WGS) entry which is preliminary data.</text>
</comment>
<feature type="domain" description="Glutamyl/glutaminyl-tRNA synthetase class Ib catalytic" evidence="12">
    <location>
        <begin position="5"/>
        <end position="323"/>
    </location>
</feature>
<dbReference type="PROSITE" id="PS00178">
    <property type="entry name" value="AA_TRNA_LIGASE_I"/>
    <property type="match status" value="1"/>
</dbReference>
<dbReference type="GO" id="GO:0006424">
    <property type="term" value="P:glutamyl-tRNA aminoacylation"/>
    <property type="evidence" value="ECO:0007669"/>
    <property type="project" value="UniProtKB-UniRule"/>
</dbReference>
<dbReference type="NCBIfam" id="TIGR00464">
    <property type="entry name" value="gltX_bact"/>
    <property type="match status" value="1"/>
</dbReference>
<evidence type="ECO:0000259" key="13">
    <source>
        <dbReference type="Pfam" id="PF19269"/>
    </source>
</evidence>
<dbReference type="GO" id="GO:0005524">
    <property type="term" value="F:ATP binding"/>
    <property type="evidence" value="ECO:0007669"/>
    <property type="project" value="UniProtKB-UniRule"/>
</dbReference>
<feature type="short sequence motif" description="'KMSKS' region" evidence="11">
    <location>
        <begin position="252"/>
        <end position="256"/>
    </location>
</feature>
<dbReference type="SUPFAM" id="SSF48163">
    <property type="entry name" value="An anticodon-binding domain of class I aminoacyl-tRNA synthetases"/>
    <property type="match status" value="1"/>
</dbReference>
<dbReference type="EMBL" id="VLXZ01000024">
    <property type="protein sequence ID" value="TSB44633.1"/>
    <property type="molecule type" value="Genomic_DNA"/>
</dbReference>
<dbReference type="Pfam" id="PF00749">
    <property type="entry name" value="tRNA-synt_1c"/>
    <property type="match status" value="1"/>
</dbReference>
<dbReference type="GO" id="GO:0005829">
    <property type="term" value="C:cytosol"/>
    <property type="evidence" value="ECO:0007669"/>
    <property type="project" value="TreeGrafter"/>
</dbReference>
<evidence type="ECO:0000256" key="5">
    <source>
        <dbReference type="ARBA" id="ARBA00022598"/>
    </source>
</evidence>
<evidence type="ECO:0000256" key="4">
    <source>
        <dbReference type="ARBA" id="ARBA00022490"/>
    </source>
</evidence>
<dbReference type="InterPro" id="IPR008925">
    <property type="entry name" value="aa_tRNA-synth_I_cd-bd_sf"/>
</dbReference>
<sequence length="488" mass="55094">MSSDVRVRFAPSPTGHLHIGGARSALFNYLFARNQGGKFILRIEDTDQARNVEQAKEKLLESLKWLGVDWDESIDTGGEYGPYSSMERIDIYKKYVQQLVDEGKAYYCYMTPEELEEERAAQLARGEAPKYGGRDRELTSEQRQAYEDKGLKPVIRFRVQEGNVVTIEDAVRGDVSFETDGIGDFVIARNDGVPMYNFAVVIDDHLMKISHVIRGEEHLSNSPRQALLFEAFGWGKPTFAHASLILNPDRQKMSKRDESIIQFVEQYKELGYLPEALVNFLALLGWSPVGEEEMFTLEQLSDQFSLERVSKAPAVFDTSKLAWMNNQYIQAAPLEKVIDLSLPHLIKAGRISENPGETDKEWAGKLIGLYQEQLHYGAEIVELTDLFFKQEIEYNEEAKTVLHEEQVPEVLNHFLSELNQLEEFTAPHIKNAVKATQKATGQKGKKLFMPIRVAVTGQTHGPELPDTIELLGKEAVSARLTHAASSNA</sequence>
<accession>A0A553ZTA7</accession>
<evidence type="ECO:0000256" key="8">
    <source>
        <dbReference type="ARBA" id="ARBA00022917"/>
    </source>
</evidence>
<proteinExistence type="inferred from homology"/>
<dbReference type="PANTHER" id="PTHR43311">
    <property type="entry name" value="GLUTAMATE--TRNA LIGASE"/>
    <property type="match status" value="1"/>
</dbReference>
<comment type="function">
    <text evidence="11">Catalyzes the attachment of glutamate to tRNA(Glu) in a two-step reaction: glutamate is first activated by ATP to form Glu-AMP and then transferred to the acceptor end of tRNA(Glu).</text>
</comment>